<evidence type="ECO:0000313" key="3">
    <source>
        <dbReference type="Proteomes" id="UP000053477"/>
    </source>
</evidence>
<dbReference type="InParanoid" id="A0A0H2S884"/>
<reference evidence="2 3" key="1">
    <citation type="submission" date="2015-04" db="EMBL/GenBank/DDBJ databases">
        <title>Complete genome sequence of Schizopora paradoxa KUC8140, a cosmopolitan wood degrader in East Asia.</title>
        <authorList>
            <consortium name="DOE Joint Genome Institute"/>
            <person name="Min B."/>
            <person name="Park H."/>
            <person name="Jang Y."/>
            <person name="Kim J.-J."/>
            <person name="Kim K.H."/>
            <person name="Pangilinan J."/>
            <person name="Lipzen A."/>
            <person name="Riley R."/>
            <person name="Grigoriev I.V."/>
            <person name="Spatafora J.W."/>
            <person name="Choi I.-G."/>
        </authorList>
    </citation>
    <scope>NUCLEOTIDE SEQUENCE [LARGE SCALE GENOMIC DNA]</scope>
    <source>
        <strain evidence="2 3">KUC8140</strain>
    </source>
</reference>
<gene>
    <name evidence="2" type="ORF">SCHPADRAFT_31601</name>
</gene>
<evidence type="ECO:0000313" key="2">
    <source>
        <dbReference type="EMBL" id="KLO20139.1"/>
    </source>
</evidence>
<keyword evidence="3" id="KW-1185">Reference proteome</keyword>
<feature type="region of interest" description="Disordered" evidence="1">
    <location>
        <begin position="142"/>
        <end position="168"/>
    </location>
</feature>
<dbReference type="Proteomes" id="UP000053477">
    <property type="component" value="Unassembled WGS sequence"/>
</dbReference>
<feature type="region of interest" description="Disordered" evidence="1">
    <location>
        <begin position="86"/>
        <end position="106"/>
    </location>
</feature>
<proteinExistence type="predicted"/>
<evidence type="ECO:0000256" key="1">
    <source>
        <dbReference type="SAM" id="MobiDB-lite"/>
    </source>
</evidence>
<name>A0A0H2S884_9AGAM</name>
<accession>A0A0H2S884</accession>
<organism evidence="2 3">
    <name type="scientific">Schizopora paradoxa</name>
    <dbReference type="NCBI Taxonomy" id="27342"/>
    <lineage>
        <taxon>Eukaryota</taxon>
        <taxon>Fungi</taxon>
        <taxon>Dikarya</taxon>
        <taxon>Basidiomycota</taxon>
        <taxon>Agaricomycotina</taxon>
        <taxon>Agaricomycetes</taxon>
        <taxon>Hymenochaetales</taxon>
        <taxon>Schizoporaceae</taxon>
        <taxon>Schizopora</taxon>
    </lineage>
</organism>
<sequence length="177" mass="19937">MTYKEELFSKESLFVKKIARGLAPPVVMFAGEKARGKNPHLASRSAADKCCTPPLTRLSTNEDHAPPPSSLPRHFARTRACHGLASHSFPIHPSRRRGKISRSCAPPSDHTTLYSKFLAGRGIIIAFTISWRHTTFYPLAHVRRTPERPPPRSKQCRPPRPPQSKTRECLCRRQLAI</sequence>
<dbReference type="EMBL" id="KQ085883">
    <property type="protein sequence ID" value="KLO20139.1"/>
    <property type="molecule type" value="Genomic_DNA"/>
</dbReference>
<protein>
    <submittedName>
        <fullName evidence="2">Uncharacterized protein</fullName>
    </submittedName>
</protein>
<dbReference type="AlphaFoldDB" id="A0A0H2S884"/>